<dbReference type="InterPro" id="IPR050366">
    <property type="entry name" value="BP-dependent_transpt_permease"/>
</dbReference>
<evidence type="ECO:0000256" key="5">
    <source>
        <dbReference type="ARBA" id="ARBA00022989"/>
    </source>
</evidence>
<dbReference type="PANTHER" id="PTHR43386">
    <property type="entry name" value="OLIGOPEPTIDE TRANSPORT SYSTEM PERMEASE PROTEIN APPC"/>
    <property type="match status" value="1"/>
</dbReference>
<evidence type="ECO:0000256" key="4">
    <source>
        <dbReference type="ARBA" id="ARBA00022692"/>
    </source>
</evidence>
<feature type="transmembrane region" description="Helical" evidence="7">
    <location>
        <begin position="222"/>
        <end position="241"/>
    </location>
</feature>
<keyword evidence="4 7" id="KW-0812">Transmembrane</keyword>
<evidence type="ECO:0000256" key="1">
    <source>
        <dbReference type="ARBA" id="ARBA00004651"/>
    </source>
</evidence>
<dbReference type="AlphaFoldDB" id="A0A644YUP1"/>
<keyword evidence="5 7" id="KW-1133">Transmembrane helix</keyword>
<dbReference type="PROSITE" id="PS50928">
    <property type="entry name" value="ABC_TM1"/>
    <property type="match status" value="1"/>
</dbReference>
<proteinExistence type="predicted"/>
<dbReference type="GO" id="GO:0005886">
    <property type="term" value="C:plasma membrane"/>
    <property type="evidence" value="ECO:0007669"/>
    <property type="project" value="UniProtKB-SubCell"/>
</dbReference>
<dbReference type="PANTHER" id="PTHR43386:SF1">
    <property type="entry name" value="D,D-DIPEPTIDE TRANSPORT SYSTEM PERMEASE PROTEIN DDPC-RELATED"/>
    <property type="match status" value="1"/>
</dbReference>
<evidence type="ECO:0000256" key="7">
    <source>
        <dbReference type="SAM" id="Phobius"/>
    </source>
</evidence>
<feature type="transmembrane region" description="Helical" evidence="7">
    <location>
        <begin position="85"/>
        <end position="109"/>
    </location>
</feature>
<keyword evidence="6 7" id="KW-0472">Membrane</keyword>
<evidence type="ECO:0000256" key="2">
    <source>
        <dbReference type="ARBA" id="ARBA00022448"/>
    </source>
</evidence>
<dbReference type="InterPro" id="IPR035906">
    <property type="entry name" value="MetI-like_sf"/>
</dbReference>
<evidence type="ECO:0000256" key="6">
    <source>
        <dbReference type="ARBA" id="ARBA00023136"/>
    </source>
</evidence>
<keyword evidence="2" id="KW-0813">Transport</keyword>
<feature type="transmembrane region" description="Helical" evidence="7">
    <location>
        <begin position="253"/>
        <end position="272"/>
    </location>
</feature>
<reference evidence="9" key="1">
    <citation type="submission" date="2019-08" db="EMBL/GenBank/DDBJ databases">
        <authorList>
            <person name="Kucharzyk K."/>
            <person name="Murdoch R.W."/>
            <person name="Higgins S."/>
            <person name="Loffler F."/>
        </authorList>
    </citation>
    <scope>NUCLEOTIDE SEQUENCE</scope>
</reference>
<evidence type="ECO:0000313" key="9">
    <source>
        <dbReference type="EMBL" id="MPM32037.1"/>
    </source>
</evidence>
<feature type="domain" description="ABC transmembrane type-1" evidence="8">
    <location>
        <begin position="81"/>
        <end position="272"/>
    </location>
</feature>
<comment type="subcellular location">
    <subcellularLocation>
        <location evidence="1">Cell membrane</location>
        <topology evidence="1">Multi-pass membrane protein</topology>
    </subcellularLocation>
</comment>
<dbReference type="Gene3D" id="1.10.3720.10">
    <property type="entry name" value="MetI-like"/>
    <property type="match status" value="1"/>
</dbReference>
<feature type="transmembrane region" description="Helical" evidence="7">
    <location>
        <begin position="194"/>
        <end position="215"/>
    </location>
</feature>
<organism evidence="9">
    <name type="scientific">bioreactor metagenome</name>
    <dbReference type="NCBI Taxonomy" id="1076179"/>
    <lineage>
        <taxon>unclassified sequences</taxon>
        <taxon>metagenomes</taxon>
        <taxon>ecological metagenomes</taxon>
    </lineage>
</organism>
<dbReference type="InterPro" id="IPR000515">
    <property type="entry name" value="MetI-like"/>
</dbReference>
<dbReference type="EMBL" id="VSSQ01006247">
    <property type="protein sequence ID" value="MPM32037.1"/>
    <property type="molecule type" value="Genomic_DNA"/>
</dbReference>
<gene>
    <name evidence="9" type="primary">gsiD_27</name>
    <name evidence="9" type="ORF">SDC9_78595</name>
</gene>
<evidence type="ECO:0000256" key="3">
    <source>
        <dbReference type="ARBA" id="ARBA00022475"/>
    </source>
</evidence>
<comment type="caution">
    <text evidence="9">The sequence shown here is derived from an EMBL/GenBank/DDBJ whole genome shotgun (WGS) entry which is preliminary data.</text>
</comment>
<feature type="transmembrane region" description="Helical" evidence="7">
    <location>
        <begin position="21"/>
        <end position="42"/>
    </location>
</feature>
<dbReference type="InterPro" id="IPR025966">
    <property type="entry name" value="OppC_N"/>
</dbReference>
<dbReference type="Pfam" id="PF12911">
    <property type="entry name" value="OppC_N"/>
    <property type="match status" value="1"/>
</dbReference>
<accession>A0A644YUP1</accession>
<protein>
    <submittedName>
        <fullName evidence="9">Glutathione transport system permease protein GsiD</fullName>
    </submittedName>
</protein>
<dbReference type="Pfam" id="PF00528">
    <property type="entry name" value="BPD_transp_1"/>
    <property type="match status" value="1"/>
</dbReference>
<name>A0A644YUP1_9ZZZZ</name>
<dbReference type="SUPFAM" id="SSF161098">
    <property type="entry name" value="MetI-like"/>
    <property type="match status" value="1"/>
</dbReference>
<dbReference type="CDD" id="cd06261">
    <property type="entry name" value="TM_PBP2"/>
    <property type="match status" value="1"/>
</dbReference>
<sequence length="285" mass="30560">MSVTLGRMGTFLRKFFQNKHAAVGLILFTLEVLAVIVIPMLWNLDPTVTDPLAFNAAPGGVHLLGTDEVGRDIFARVVYGGRMSLFVGVTSTLIGILIGLPLGLFSGYYRGVWENAVMRCADVSMSFPSMILVLVLVAVFGQSILTVTVVIGVLNWTQFAKLVHGNVLAVRSKEYIEAAKADGMGDLTIIFSEILPNVLAPVWISMAFTTAYGILTESALSFLGVGVQPPAASWGNIIYAAQSPMVLTMRPWIWLPAGICLFVTVASINLLGEGIRDALDPKTGA</sequence>
<evidence type="ECO:0000259" key="8">
    <source>
        <dbReference type="PROSITE" id="PS50928"/>
    </source>
</evidence>
<dbReference type="GO" id="GO:0055085">
    <property type="term" value="P:transmembrane transport"/>
    <property type="evidence" value="ECO:0007669"/>
    <property type="project" value="InterPro"/>
</dbReference>
<keyword evidence="3" id="KW-1003">Cell membrane</keyword>
<feature type="transmembrane region" description="Helical" evidence="7">
    <location>
        <begin position="130"/>
        <end position="154"/>
    </location>
</feature>